<dbReference type="SUPFAM" id="SSF56112">
    <property type="entry name" value="Protein kinase-like (PK-like)"/>
    <property type="match status" value="1"/>
</dbReference>
<dbReference type="SMART" id="SM00220">
    <property type="entry name" value="S_TKc"/>
    <property type="match status" value="1"/>
</dbReference>
<dbReference type="RefSeq" id="XP_033424318.1">
    <property type="nucleotide sequence ID" value="XM_033573766.1"/>
</dbReference>
<dbReference type="GO" id="GO:0004672">
    <property type="term" value="F:protein kinase activity"/>
    <property type="evidence" value="ECO:0007669"/>
    <property type="project" value="InterPro"/>
</dbReference>
<evidence type="ECO:0000313" key="7">
    <source>
        <dbReference type="Proteomes" id="UP000324241"/>
    </source>
</evidence>
<evidence type="ECO:0000256" key="4">
    <source>
        <dbReference type="SAM" id="MobiDB-lite"/>
    </source>
</evidence>
<reference evidence="6 7" key="1">
    <citation type="submission" date="2019-08" db="EMBL/GenBank/DDBJ databases">
        <title>The genome sequence of a newly discovered highly antifungal drug resistant Aspergillus species, Aspergillus tanneri NIH 1004.</title>
        <authorList>
            <person name="Mounaud S."/>
            <person name="Singh I."/>
            <person name="Joardar V."/>
            <person name="Pakala S."/>
            <person name="Pakala S."/>
            <person name="Venepally P."/>
            <person name="Chung J.K."/>
            <person name="Losada L."/>
            <person name="Nierman W.C."/>
        </authorList>
    </citation>
    <scope>NUCLEOTIDE SEQUENCE [LARGE SCALE GENOMIC DNA]</scope>
    <source>
        <strain evidence="6 7">NIH1004</strain>
    </source>
</reference>
<dbReference type="Gene3D" id="1.10.510.10">
    <property type="entry name" value="Transferase(Phosphotransferase) domain 1"/>
    <property type="match status" value="1"/>
</dbReference>
<dbReference type="OrthoDB" id="4062651at2759"/>
<dbReference type="InterPro" id="IPR000719">
    <property type="entry name" value="Prot_kinase_dom"/>
</dbReference>
<proteinExistence type="inferred from homology"/>
<dbReference type="PANTHER" id="PTHR45832">
    <property type="entry name" value="SERINE/THREONINE-PROTEIN KINASE SAMKA-RELATED-RELATED"/>
    <property type="match status" value="1"/>
</dbReference>
<name>A0A5M9MQW6_9EURO</name>
<dbReference type="PROSITE" id="PS50011">
    <property type="entry name" value="PROTEIN_KINASE_DOM"/>
    <property type="match status" value="1"/>
</dbReference>
<dbReference type="Pfam" id="PF00069">
    <property type="entry name" value="Pkinase"/>
    <property type="match status" value="1"/>
</dbReference>
<comment type="similarity">
    <text evidence="1">Belongs to the protein kinase superfamily. STE Ser/Thr protein kinase family. STE20 subfamily.</text>
</comment>
<dbReference type="Gene3D" id="3.30.200.20">
    <property type="entry name" value="Phosphorylase Kinase, domain 1"/>
    <property type="match status" value="1"/>
</dbReference>
<gene>
    <name evidence="6" type="ORF">ATNIH1004_009168</name>
</gene>
<dbReference type="GeneID" id="54331870"/>
<dbReference type="InterPro" id="IPR051931">
    <property type="entry name" value="PAK3-like"/>
</dbReference>
<dbReference type="PANTHER" id="PTHR45832:SF22">
    <property type="entry name" value="SERINE_THREONINE-PROTEIN KINASE SAMKA-RELATED"/>
    <property type="match status" value="1"/>
</dbReference>
<evidence type="ECO:0000256" key="1">
    <source>
        <dbReference type="ARBA" id="ARBA00008874"/>
    </source>
</evidence>
<dbReference type="InterPro" id="IPR011009">
    <property type="entry name" value="Kinase-like_dom_sf"/>
</dbReference>
<dbReference type="VEuPathDB" id="FungiDB:EYZ11_006000"/>
<accession>A0A5M9MQW6</accession>
<dbReference type="EMBL" id="QUQM01000006">
    <property type="protein sequence ID" value="KAA8644957.1"/>
    <property type="molecule type" value="Genomic_DNA"/>
</dbReference>
<evidence type="ECO:0000256" key="3">
    <source>
        <dbReference type="ARBA" id="ARBA00022840"/>
    </source>
</evidence>
<dbReference type="AlphaFoldDB" id="A0A5M9MQW6"/>
<evidence type="ECO:0000259" key="5">
    <source>
        <dbReference type="PROSITE" id="PS50011"/>
    </source>
</evidence>
<comment type="caution">
    <text evidence="6">The sequence shown here is derived from an EMBL/GenBank/DDBJ whole genome shotgun (WGS) entry which is preliminary data.</text>
</comment>
<organism evidence="6 7">
    <name type="scientific">Aspergillus tanneri</name>
    <dbReference type="NCBI Taxonomy" id="1220188"/>
    <lineage>
        <taxon>Eukaryota</taxon>
        <taxon>Fungi</taxon>
        <taxon>Dikarya</taxon>
        <taxon>Ascomycota</taxon>
        <taxon>Pezizomycotina</taxon>
        <taxon>Eurotiomycetes</taxon>
        <taxon>Eurotiomycetidae</taxon>
        <taxon>Eurotiales</taxon>
        <taxon>Aspergillaceae</taxon>
        <taxon>Aspergillus</taxon>
        <taxon>Aspergillus subgen. Circumdati</taxon>
    </lineage>
</organism>
<dbReference type="Proteomes" id="UP000324241">
    <property type="component" value="Unassembled WGS sequence"/>
</dbReference>
<sequence>MTLGERHTVLPREIFAPIHHRPPKHLETDQSDDPQANPKKVLGSPNSFAWTTSGLSKQDTLQKSMSHLENFLAVDQGGRGICALDNVRRLQPCVIKEIHIRKSLRSLRPVEHKNIVSLREYCEIDNKRYLVYEYEHLAMSLGVVASTVPFCEADIATVCREVLEGLQYIHSELKTSHGSINVDNLLLTWAGEVKIANIGESMLQETALEYQRRDIVAVGLIVLNLYDRRSSLSRKSPESFRAESNLSSCAQDFIECTGECTSLSFFSS</sequence>
<protein>
    <recommendedName>
        <fullName evidence="5">Protein kinase domain-containing protein</fullName>
    </recommendedName>
</protein>
<evidence type="ECO:0000256" key="2">
    <source>
        <dbReference type="ARBA" id="ARBA00022741"/>
    </source>
</evidence>
<keyword evidence="2" id="KW-0547">Nucleotide-binding</keyword>
<keyword evidence="3" id="KW-0067">ATP-binding</keyword>
<feature type="domain" description="Protein kinase" evidence="5">
    <location>
        <begin position="1"/>
        <end position="268"/>
    </location>
</feature>
<dbReference type="GO" id="GO:0005524">
    <property type="term" value="F:ATP binding"/>
    <property type="evidence" value="ECO:0007669"/>
    <property type="project" value="UniProtKB-KW"/>
</dbReference>
<evidence type="ECO:0000313" key="6">
    <source>
        <dbReference type="EMBL" id="KAA8644957.1"/>
    </source>
</evidence>
<feature type="region of interest" description="Disordered" evidence="4">
    <location>
        <begin position="17"/>
        <end position="48"/>
    </location>
</feature>